<dbReference type="EMBL" id="SGBD01000003">
    <property type="protein sequence ID" value="RZD14343.1"/>
    <property type="molecule type" value="Genomic_DNA"/>
</dbReference>
<reference evidence="1 2" key="1">
    <citation type="submission" date="2019-01" db="EMBL/GenBank/DDBJ databases">
        <title>Insights into ecological role of a new deltaproteobacterial order Candidatus Sinidesulfobacterales (Sva0485) by metagenomics and metatranscriptomics.</title>
        <authorList>
            <person name="Tan S."/>
            <person name="Liu J."/>
            <person name="Fang Y."/>
            <person name="Hedlund B.P."/>
            <person name="Lian Z.H."/>
            <person name="Huang L.Y."/>
            <person name="Li J.T."/>
            <person name="Huang L.N."/>
            <person name="Li W.J."/>
            <person name="Jiang H.C."/>
            <person name="Dong H.L."/>
            <person name="Shu W.S."/>
        </authorList>
    </citation>
    <scope>NUCLEOTIDE SEQUENCE [LARGE SCALE GENOMIC DNA]</scope>
    <source>
        <strain evidence="1">AP3</strain>
    </source>
</reference>
<accession>A0A519BAN4</accession>
<dbReference type="AlphaFoldDB" id="A0A519BAN4"/>
<gene>
    <name evidence="1" type="ORF">EVJ47_06660</name>
</gene>
<dbReference type="SUPFAM" id="SSF103247">
    <property type="entry name" value="TT1751-like"/>
    <property type="match status" value="1"/>
</dbReference>
<protein>
    <recommendedName>
        <fullName evidence="3">DUF302 domain-containing protein</fullName>
    </recommendedName>
</protein>
<evidence type="ECO:0008006" key="3">
    <source>
        <dbReference type="Google" id="ProtNLM"/>
    </source>
</evidence>
<proteinExistence type="predicted"/>
<dbReference type="InterPro" id="IPR035923">
    <property type="entry name" value="TT1751-like_sf"/>
</dbReference>
<sequence>MRFFARKLLLTMALGFLFVLIGSVNVFAATYGVFTQVAVNVPGDIPSVVHNIKSALNHAGWKVVGTTNISLPKSDTHKAIVIAATNNVYNKYMVDNGNNPAAAFGLPLRVEVYTTPAQGIVVSMLNLPALARTFSGNSYVDYAIKVNNMLKHAIRGAVGGTPSNLQYGPMRSGRFPGGIGGGSFPGSIDQISNYSGSTNSNLRGVAQLIEAGIGRNNGRWRLVYEISKPSIGFIEFGVTRNSTERHSIEIDSGARATSSYKTPGIDHGASFPIEILVYRDGNYTDVSILGEMWRMKYYFADAGMLAFMTHMGMPGSIQGSLKQMILYGLAY</sequence>
<evidence type="ECO:0000313" key="1">
    <source>
        <dbReference type="EMBL" id="RZD14343.1"/>
    </source>
</evidence>
<organism evidence="1 2">
    <name type="scientific">Candidatus Acidulodesulfobacterium ferriphilum</name>
    <dbReference type="NCBI Taxonomy" id="2597223"/>
    <lineage>
        <taxon>Bacteria</taxon>
        <taxon>Deltaproteobacteria</taxon>
        <taxon>Candidatus Acidulodesulfobacterales</taxon>
        <taxon>Candidatus Acidulodesulfobacterium</taxon>
    </lineage>
</organism>
<dbReference type="Proteomes" id="UP000320813">
    <property type="component" value="Unassembled WGS sequence"/>
</dbReference>
<comment type="caution">
    <text evidence="1">The sequence shown here is derived from an EMBL/GenBank/DDBJ whole genome shotgun (WGS) entry which is preliminary data.</text>
</comment>
<name>A0A519BAN4_9DELT</name>
<evidence type="ECO:0000313" key="2">
    <source>
        <dbReference type="Proteomes" id="UP000320813"/>
    </source>
</evidence>
<dbReference type="Gene3D" id="3.30.310.70">
    <property type="entry name" value="TT1751-like domain"/>
    <property type="match status" value="1"/>
</dbReference>